<reference evidence="2" key="1">
    <citation type="journal article" date="2019" name="Int. J. Syst. Evol. Microbiol.">
        <title>The Global Catalogue of Microorganisms (GCM) 10K type strain sequencing project: providing services to taxonomists for standard genome sequencing and annotation.</title>
        <authorList>
            <consortium name="The Broad Institute Genomics Platform"/>
            <consortium name="The Broad Institute Genome Sequencing Center for Infectious Disease"/>
            <person name="Wu L."/>
            <person name="Ma J."/>
        </authorList>
    </citation>
    <scope>NUCLEOTIDE SEQUENCE [LARGE SCALE GENOMIC DNA]</scope>
    <source>
        <strain evidence="2">JCM 17551</strain>
    </source>
</reference>
<sequence length="71" mass="7922">MSIKQILENAKNLTNNEKAMLAHCLISSLDSVQEDGVEEAWGTLAENRFKELDSGEVSGVSWDQIKSEIRN</sequence>
<name>A0ABP7MEN3_9GAMM</name>
<dbReference type="EMBL" id="BAABBN010000004">
    <property type="protein sequence ID" value="GAA3921234.1"/>
    <property type="molecule type" value="Genomic_DNA"/>
</dbReference>
<dbReference type="Proteomes" id="UP001501565">
    <property type="component" value="Unassembled WGS sequence"/>
</dbReference>
<proteinExistence type="predicted"/>
<protein>
    <recommendedName>
        <fullName evidence="3">Addiction module antitoxin RelB</fullName>
    </recommendedName>
</protein>
<organism evidence="1 2">
    <name type="scientific">Litoribacillus peritrichatus</name>
    <dbReference type="NCBI Taxonomy" id="718191"/>
    <lineage>
        <taxon>Bacteria</taxon>
        <taxon>Pseudomonadati</taxon>
        <taxon>Pseudomonadota</taxon>
        <taxon>Gammaproteobacteria</taxon>
        <taxon>Oceanospirillales</taxon>
        <taxon>Oceanospirillaceae</taxon>
        <taxon>Litoribacillus</taxon>
    </lineage>
</organism>
<evidence type="ECO:0000313" key="2">
    <source>
        <dbReference type="Proteomes" id="UP001501565"/>
    </source>
</evidence>
<keyword evidence="2" id="KW-1185">Reference proteome</keyword>
<accession>A0ABP7MEN3</accession>
<evidence type="ECO:0000313" key="1">
    <source>
        <dbReference type="EMBL" id="GAA3921234.1"/>
    </source>
</evidence>
<dbReference type="RefSeq" id="WP_344797334.1">
    <property type="nucleotide sequence ID" value="NZ_BAABBN010000004.1"/>
</dbReference>
<comment type="caution">
    <text evidence="1">The sequence shown here is derived from an EMBL/GenBank/DDBJ whole genome shotgun (WGS) entry which is preliminary data.</text>
</comment>
<gene>
    <name evidence="1" type="ORF">GCM10022277_16290</name>
</gene>
<dbReference type="Pfam" id="PF09720">
    <property type="entry name" value="Unstab_antitox"/>
    <property type="match status" value="1"/>
</dbReference>
<dbReference type="NCBIfam" id="TIGR02574">
    <property type="entry name" value="stabl_TIGR02574"/>
    <property type="match status" value="1"/>
</dbReference>
<dbReference type="InterPro" id="IPR013406">
    <property type="entry name" value="CHP02574_addiction_mod"/>
</dbReference>
<evidence type="ECO:0008006" key="3">
    <source>
        <dbReference type="Google" id="ProtNLM"/>
    </source>
</evidence>